<dbReference type="AlphaFoldDB" id="A0A517ZN39"/>
<dbReference type="Proteomes" id="UP000319383">
    <property type="component" value="Chromosome"/>
</dbReference>
<dbReference type="RefSeq" id="WP_145376173.1">
    <property type="nucleotide sequence ID" value="NZ_CP036276.1"/>
</dbReference>
<gene>
    <name evidence="3" type="ORF">Mal52_23690</name>
</gene>
<keyword evidence="1" id="KW-0812">Transmembrane</keyword>
<name>A0A517ZN39_9PLAN</name>
<evidence type="ECO:0000313" key="4">
    <source>
        <dbReference type="Proteomes" id="UP000319383"/>
    </source>
</evidence>
<proteinExistence type="predicted"/>
<evidence type="ECO:0000313" key="3">
    <source>
        <dbReference type="EMBL" id="QDU43892.1"/>
    </source>
</evidence>
<dbReference type="GO" id="GO:0006629">
    <property type="term" value="P:lipid metabolic process"/>
    <property type="evidence" value="ECO:0007669"/>
    <property type="project" value="InterPro"/>
</dbReference>
<evidence type="ECO:0000256" key="1">
    <source>
        <dbReference type="SAM" id="Phobius"/>
    </source>
</evidence>
<keyword evidence="1" id="KW-1133">Transmembrane helix</keyword>
<dbReference type="InterPro" id="IPR005804">
    <property type="entry name" value="FA_desaturase_dom"/>
</dbReference>
<protein>
    <submittedName>
        <fullName evidence="3">Fatty acid desaturase</fullName>
    </submittedName>
</protein>
<feature type="transmembrane region" description="Helical" evidence="1">
    <location>
        <begin position="80"/>
        <end position="100"/>
    </location>
</feature>
<feature type="transmembrane region" description="Helical" evidence="1">
    <location>
        <begin position="47"/>
        <end position="68"/>
    </location>
</feature>
<feature type="transmembrane region" description="Helical" evidence="1">
    <location>
        <begin position="21"/>
        <end position="41"/>
    </location>
</feature>
<reference evidence="3 4" key="1">
    <citation type="submission" date="2019-02" db="EMBL/GenBank/DDBJ databases">
        <title>Deep-cultivation of Planctomycetes and their phenomic and genomic characterization uncovers novel biology.</title>
        <authorList>
            <person name="Wiegand S."/>
            <person name="Jogler M."/>
            <person name="Boedeker C."/>
            <person name="Pinto D."/>
            <person name="Vollmers J."/>
            <person name="Rivas-Marin E."/>
            <person name="Kohn T."/>
            <person name="Peeters S.H."/>
            <person name="Heuer A."/>
            <person name="Rast P."/>
            <person name="Oberbeckmann S."/>
            <person name="Bunk B."/>
            <person name="Jeske O."/>
            <person name="Meyerdierks A."/>
            <person name="Storesund J.E."/>
            <person name="Kallscheuer N."/>
            <person name="Luecker S."/>
            <person name="Lage O.M."/>
            <person name="Pohl T."/>
            <person name="Merkel B.J."/>
            <person name="Hornburger P."/>
            <person name="Mueller R.-W."/>
            <person name="Bruemmer F."/>
            <person name="Labrenz M."/>
            <person name="Spormann A.M."/>
            <person name="Op den Camp H."/>
            <person name="Overmann J."/>
            <person name="Amann R."/>
            <person name="Jetten M.S.M."/>
            <person name="Mascher T."/>
            <person name="Medema M.H."/>
            <person name="Devos D.P."/>
            <person name="Kaster A.-K."/>
            <person name="Ovreas L."/>
            <person name="Rohde M."/>
            <person name="Galperin M.Y."/>
            <person name="Jogler C."/>
        </authorList>
    </citation>
    <scope>NUCLEOTIDE SEQUENCE [LARGE SCALE GENOMIC DNA]</scope>
    <source>
        <strain evidence="3 4">Mal52</strain>
    </source>
</reference>
<dbReference type="EMBL" id="CP036276">
    <property type="protein sequence ID" value="QDU43892.1"/>
    <property type="molecule type" value="Genomic_DNA"/>
</dbReference>
<evidence type="ECO:0000259" key="2">
    <source>
        <dbReference type="Pfam" id="PF00487"/>
    </source>
</evidence>
<organism evidence="3 4">
    <name type="scientific">Symmachiella dynata</name>
    <dbReference type="NCBI Taxonomy" id="2527995"/>
    <lineage>
        <taxon>Bacteria</taxon>
        <taxon>Pseudomonadati</taxon>
        <taxon>Planctomycetota</taxon>
        <taxon>Planctomycetia</taxon>
        <taxon>Planctomycetales</taxon>
        <taxon>Planctomycetaceae</taxon>
        <taxon>Symmachiella</taxon>
    </lineage>
</organism>
<feature type="transmembrane region" description="Helical" evidence="1">
    <location>
        <begin position="173"/>
        <end position="191"/>
    </location>
</feature>
<dbReference type="Pfam" id="PF00487">
    <property type="entry name" value="FA_desaturase"/>
    <property type="match status" value="1"/>
</dbReference>
<accession>A0A517ZN39</accession>
<keyword evidence="1" id="KW-0472">Membrane</keyword>
<sequence>MSTTTEFTADESKALRDKNSIVHLICLPAAAAGIWCLAIRWPADNWLVYSFWTVFTAYFLFCWTSCFHETAHQTLCQSRTVSIWLGRFLGTAMFTPYTIYRESHIRHHAYLNKPTDWELWPYSDPNASLAFRRCFVWVDLIAGMFTSPAIYCRLFFHKDSPLKNPKMRRTIRYEFAGIVLVWGTIIALLTYYSAWPAFFRVWGIPHFIAGIFQSSRKLTEHLGMSSYDPMLGTRTVLGSTWVTKFCTFANFDIFIHGPHHRHPRLAHNALGDQMEKYIDENPDVKFPRYNTYLSATWDMLPAMVKSPGVGMNVGAAPPQIAKNEGVNDFVADVTTDVLADEDAEVTSV</sequence>
<keyword evidence="4" id="KW-1185">Reference proteome</keyword>
<dbReference type="KEGG" id="sdyn:Mal52_23690"/>
<feature type="transmembrane region" description="Helical" evidence="1">
    <location>
        <begin position="130"/>
        <end position="152"/>
    </location>
</feature>
<feature type="domain" description="Fatty acid desaturase" evidence="2">
    <location>
        <begin position="45"/>
        <end position="279"/>
    </location>
</feature>